<evidence type="ECO:0000256" key="2">
    <source>
        <dbReference type="SAM" id="SignalP"/>
    </source>
</evidence>
<dbReference type="NCBIfam" id="TIGR04183">
    <property type="entry name" value="Por_Secre_tail"/>
    <property type="match status" value="1"/>
</dbReference>
<accession>A0ABS9ILZ0</accession>
<proteinExistence type="predicted"/>
<reference evidence="3 4" key="1">
    <citation type="submission" date="2022-01" db="EMBL/GenBank/DDBJ databases">
        <title>Draft genome sequence of Sabulilitoribacter multivorans KCTC 32326.</title>
        <authorList>
            <person name="Oh J.-S."/>
        </authorList>
    </citation>
    <scope>NUCLEOTIDE SEQUENCE [LARGE SCALE GENOMIC DNA]</scope>
    <source>
        <strain evidence="3 4">M-M16</strain>
    </source>
</reference>
<keyword evidence="1 2" id="KW-0732">Signal</keyword>
<comment type="caution">
    <text evidence="3">The sequence shown here is derived from an EMBL/GenBank/DDBJ whole genome shotgun (WGS) entry which is preliminary data.</text>
</comment>
<evidence type="ECO:0000313" key="3">
    <source>
        <dbReference type="EMBL" id="MCF7561629.1"/>
    </source>
</evidence>
<feature type="signal peptide" evidence="2">
    <location>
        <begin position="1"/>
        <end position="23"/>
    </location>
</feature>
<gene>
    <name evidence="3" type="ORF">L3X39_13360</name>
</gene>
<dbReference type="InterPro" id="IPR026444">
    <property type="entry name" value="Secre_tail"/>
</dbReference>
<protein>
    <submittedName>
        <fullName evidence="3">T9SS type A sorting domain-containing protein</fullName>
    </submittedName>
</protein>
<dbReference type="RefSeq" id="WP_237232363.1">
    <property type="nucleotide sequence ID" value="NZ_JAKKDV010000007.1"/>
</dbReference>
<evidence type="ECO:0000313" key="4">
    <source>
        <dbReference type="Proteomes" id="UP001200022"/>
    </source>
</evidence>
<dbReference type="InterPro" id="IPR013320">
    <property type="entry name" value="ConA-like_dom_sf"/>
</dbReference>
<dbReference type="EMBL" id="JAKKDV010000007">
    <property type="protein sequence ID" value="MCF7561629.1"/>
    <property type="molecule type" value="Genomic_DNA"/>
</dbReference>
<name>A0ABS9ILZ0_9FLAO</name>
<dbReference type="SUPFAM" id="SSF49899">
    <property type="entry name" value="Concanavalin A-like lectins/glucanases"/>
    <property type="match status" value="1"/>
</dbReference>
<dbReference type="Proteomes" id="UP001200022">
    <property type="component" value="Unassembled WGS sequence"/>
</dbReference>
<sequence>MTKIAINIILMLSLCFCNIKLYAQLHPTPTCGQNFNLNWSTSNGDDHYWPPGQLSSTYTNVDGSETDITITFTGETSTLGFWSGNTPKIGTQSSYLYNGIDLLSNGFSGTGITCTITFSKPVYALSFDIHHVNKWQTNGDKYTFTGKDIDGNTIYPEFTNSPLPTYVSDNSTGIVNATSNLTAGDNSIIGVNFSSPNYIQSISFVWEDCDTCEHYQPHATGIGNLSFCTPQTLDFDGVDDYVSRSPFLDGNSEITMMSWVKLDNGFNGGEIMGQPNFRLFVDSQKKLKASIKNSLGADINSPDLSEALLQEELWYHVALKFDGNSGTIELYINGKSIWNYANSALIGSTLMNSMELGLNTDFEIGRNAQFENDYFEGSIYECRVYNKALNIKQLHQQINQEIENNNENVRGTIIPKDIEGLQWSDLLLYYKMDILNTGFTPDYSANKTDGKLHNMKTYQDYTAPLPYVTTPLSTGVYSEPSNWEHGNVWDISEDIPTHSIIQIKGNLEFYTDVNTIGLIIDSGSTLKVRNDSGLFNSWYLKLDGTLDLAGKSQLIQTENSTLDVTSTGILEKDLLGTADKYTYNYWSSPVGRPSDGSNNNNYSVKDIFTDVVFLNTGHDGAINPVSIADYWIWKYNNRLSDNYSSWQQVRSTGDIMAGEGFTMKGPGTGTINDEQNYTIQGKPNNGDINLTVYQGNDYLIGNPYPSALDAVKFIEDNKSTISGIGASNGTLYFWKHWGGGSHVASDYQGGYATFSLSGGVPAASKNTDSYLTSTGGAPADIPGRYIPIGQGFYTTAETDGIINFNNGQRVFNISDIEYSTQGKNNSNKNITANSVDTRTKLRIGFSSVNALRRQLLVTIDENATLGYDWGYDSKYIDTQIDDIYWIIDNQKYTIQGVNEINEQTIIPLGIHTKNDGYNSINIDKLENTPSNIEVYLHDKELEVYHDLKQDKYETYLEAGEYLNRFEITFAKGQTLESEEIQSKQIEAYFSNEKNRIVINNPTSKLIESVEMFNILGQSLFKFQTNTNNSYLKYNAEQIKAGNYILKIETEFGTISKKVLVNN</sequence>
<dbReference type="Pfam" id="PF13385">
    <property type="entry name" value="Laminin_G_3"/>
    <property type="match status" value="1"/>
</dbReference>
<organism evidence="3 4">
    <name type="scientific">Flaviramulus multivorans</name>
    <dbReference type="NCBI Taxonomy" id="1304750"/>
    <lineage>
        <taxon>Bacteria</taxon>
        <taxon>Pseudomonadati</taxon>
        <taxon>Bacteroidota</taxon>
        <taxon>Flavobacteriia</taxon>
        <taxon>Flavobacteriales</taxon>
        <taxon>Flavobacteriaceae</taxon>
        <taxon>Flaviramulus</taxon>
    </lineage>
</organism>
<evidence type="ECO:0000256" key="1">
    <source>
        <dbReference type="ARBA" id="ARBA00022729"/>
    </source>
</evidence>
<keyword evidence="4" id="KW-1185">Reference proteome</keyword>
<dbReference type="Gene3D" id="2.60.120.200">
    <property type="match status" value="1"/>
</dbReference>
<feature type="chain" id="PRO_5047410160" evidence="2">
    <location>
        <begin position="24"/>
        <end position="1062"/>
    </location>
</feature>